<dbReference type="AlphaFoldDB" id="A0AAD1W212"/>
<sequence length="120" mass="13787">MSSPTAGRDPWRLVGPQVRRQTIAKWFSHYKVVLMLSPSMHLRGLPHNFTAVQLHLHWGSSSHPFGSEHQIDSKAFPAEMHIVHYNSDKYADINEAKNKPDGLAVLGIFMEVRYSLYFRN</sequence>
<organism evidence="6 7">
    <name type="scientific">Pelobates cultripes</name>
    <name type="common">Western spadefoot toad</name>
    <dbReference type="NCBI Taxonomy" id="61616"/>
    <lineage>
        <taxon>Eukaryota</taxon>
        <taxon>Metazoa</taxon>
        <taxon>Chordata</taxon>
        <taxon>Craniata</taxon>
        <taxon>Vertebrata</taxon>
        <taxon>Euteleostomi</taxon>
        <taxon>Amphibia</taxon>
        <taxon>Batrachia</taxon>
        <taxon>Anura</taxon>
        <taxon>Pelobatoidea</taxon>
        <taxon>Pelobatidae</taxon>
        <taxon>Pelobates</taxon>
    </lineage>
</organism>
<dbReference type="GO" id="GO:0004089">
    <property type="term" value="F:carbonate dehydratase activity"/>
    <property type="evidence" value="ECO:0007669"/>
    <property type="project" value="UniProtKB-UniRule"/>
</dbReference>
<comment type="function">
    <text evidence="4">Reversible hydration of carbon dioxide.</text>
</comment>
<dbReference type="InterPro" id="IPR023561">
    <property type="entry name" value="Carbonic_anhydrase_a-class"/>
</dbReference>
<dbReference type="PROSITE" id="PS51144">
    <property type="entry name" value="ALPHA_CA_2"/>
    <property type="match status" value="1"/>
</dbReference>
<keyword evidence="4" id="KW-0456">Lyase</keyword>
<evidence type="ECO:0000256" key="4">
    <source>
        <dbReference type="RuleBase" id="RU367011"/>
    </source>
</evidence>
<evidence type="ECO:0000256" key="1">
    <source>
        <dbReference type="ARBA" id="ARBA00010718"/>
    </source>
</evidence>
<dbReference type="GO" id="GO:0005886">
    <property type="term" value="C:plasma membrane"/>
    <property type="evidence" value="ECO:0007669"/>
    <property type="project" value="TreeGrafter"/>
</dbReference>
<reference evidence="6" key="1">
    <citation type="submission" date="2022-03" db="EMBL/GenBank/DDBJ databases">
        <authorList>
            <person name="Alioto T."/>
            <person name="Alioto T."/>
            <person name="Gomez Garrido J."/>
        </authorList>
    </citation>
    <scope>NUCLEOTIDE SEQUENCE</scope>
</reference>
<dbReference type="Gene3D" id="3.10.200.10">
    <property type="entry name" value="Alpha carbonic anhydrase"/>
    <property type="match status" value="1"/>
</dbReference>
<dbReference type="PANTHER" id="PTHR18952">
    <property type="entry name" value="CARBONIC ANHYDRASE"/>
    <property type="match status" value="1"/>
</dbReference>
<dbReference type="GO" id="GO:0008270">
    <property type="term" value="F:zinc ion binding"/>
    <property type="evidence" value="ECO:0007669"/>
    <property type="project" value="UniProtKB-UniRule"/>
</dbReference>
<comment type="catalytic activity">
    <reaction evidence="4">
        <text>hydrogencarbonate + H(+) = CO2 + H2O</text>
        <dbReference type="Rhea" id="RHEA:10748"/>
        <dbReference type="ChEBI" id="CHEBI:15377"/>
        <dbReference type="ChEBI" id="CHEBI:15378"/>
        <dbReference type="ChEBI" id="CHEBI:16526"/>
        <dbReference type="ChEBI" id="CHEBI:17544"/>
        <dbReference type="EC" id="4.2.1.1"/>
    </reaction>
</comment>
<dbReference type="EMBL" id="OW240915">
    <property type="protein sequence ID" value="CAH2283576.1"/>
    <property type="molecule type" value="Genomic_DNA"/>
</dbReference>
<accession>A0AAD1W212</accession>
<dbReference type="Proteomes" id="UP001295444">
    <property type="component" value="Chromosome 04"/>
</dbReference>
<gene>
    <name evidence="6" type="ORF">PECUL_23A032765</name>
</gene>
<dbReference type="EC" id="4.2.1.1" evidence="4"/>
<evidence type="ECO:0000313" key="7">
    <source>
        <dbReference type="Proteomes" id="UP001295444"/>
    </source>
</evidence>
<name>A0AAD1W212_PELCU</name>
<keyword evidence="7" id="KW-1185">Reference proteome</keyword>
<dbReference type="InterPro" id="IPR036398">
    <property type="entry name" value="CA_dom_sf"/>
</dbReference>
<feature type="domain" description="Alpha-carbonic anhydrase" evidence="5">
    <location>
        <begin position="1"/>
        <end position="120"/>
    </location>
</feature>
<evidence type="ECO:0000256" key="2">
    <source>
        <dbReference type="ARBA" id="ARBA00022723"/>
    </source>
</evidence>
<keyword evidence="2 4" id="KW-0479">Metal-binding</keyword>
<comment type="cofactor">
    <cofactor evidence="4">
        <name>Zn(2+)</name>
        <dbReference type="ChEBI" id="CHEBI:29105"/>
    </cofactor>
</comment>
<dbReference type="SMART" id="SM01057">
    <property type="entry name" value="Carb_anhydrase"/>
    <property type="match status" value="1"/>
</dbReference>
<protein>
    <recommendedName>
        <fullName evidence="4">Carbonic anhydrase</fullName>
        <ecNumber evidence="4">4.2.1.1</ecNumber>
    </recommendedName>
</protein>
<dbReference type="SUPFAM" id="SSF51069">
    <property type="entry name" value="Carbonic anhydrase"/>
    <property type="match status" value="1"/>
</dbReference>
<evidence type="ECO:0000259" key="5">
    <source>
        <dbReference type="PROSITE" id="PS51144"/>
    </source>
</evidence>
<keyword evidence="3 4" id="KW-0862">Zinc</keyword>
<dbReference type="PROSITE" id="PS00162">
    <property type="entry name" value="ALPHA_CA_1"/>
    <property type="match status" value="1"/>
</dbReference>
<evidence type="ECO:0000313" key="6">
    <source>
        <dbReference type="EMBL" id="CAH2283576.1"/>
    </source>
</evidence>
<proteinExistence type="inferred from homology"/>
<comment type="similarity">
    <text evidence="1 4">Belongs to the alpha-carbonic anhydrase family.</text>
</comment>
<dbReference type="PANTHER" id="PTHR18952:SF84">
    <property type="entry name" value="CARBONIC ANHYDRASE 14"/>
    <property type="match status" value="1"/>
</dbReference>
<dbReference type="InterPro" id="IPR018338">
    <property type="entry name" value="Carbonic_anhydrase_a-class_CS"/>
</dbReference>
<evidence type="ECO:0000256" key="3">
    <source>
        <dbReference type="ARBA" id="ARBA00022833"/>
    </source>
</evidence>
<dbReference type="InterPro" id="IPR001148">
    <property type="entry name" value="CA_dom"/>
</dbReference>
<dbReference type="Pfam" id="PF00194">
    <property type="entry name" value="Carb_anhydrase"/>
    <property type="match status" value="1"/>
</dbReference>